<dbReference type="CDD" id="cd00118">
    <property type="entry name" value="LysM"/>
    <property type="match status" value="1"/>
</dbReference>
<dbReference type="FunFam" id="3.10.350.10:FF:000001">
    <property type="entry name" value="Peptidoglycan-binding protein LysM"/>
    <property type="match status" value="1"/>
</dbReference>
<dbReference type="HOGENOM" id="CLU_125377_0_0_6"/>
<protein>
    <recommendedName>
        <fullName evidence="3">Potassium binding protein Kbp</fullName>
    </recommendedName>
</protein>
<dbReference type="InterPro" id="IPR007055">
    <property type="entry name" value="BON_dom"/>
</dbReference>
<sequence length="185" mass="20257">MCCFRIFQPERRHRIVHPATGTNENVHHETVMEVWKMGLLSFVKEAGEKIWDAISGGSKEDQADKLKKHIDSLNLPGAEKVNINVADDGTATVTGDVGSQEDKEKILVAVGNVTGIGQVNDSVTVTQSGVESRYYTVKSGDTLSAISKAMYGSANEYQRIFEANKPMLTHPDKIYPGQVLIIPAK</sequence>
<feature type="domain" description="BON" evidence="4">
    <location>
        <begin position="58"/>
        <end position="127"/>
    </location>
</feature>
<keyword evidence="2" id="KW-0963">Cytoplasm</keyword>
<dbReference type="Gene3D" id="3.10.350.10">
    <property type="entry name" value="LysM domain"/>
    <property type="match status" value="1"/>
</dbReference>
<evidence type="ECO:0000259" key="4">
    <source>
        <dbReference type="PROSITE" id="PS50914"/>
    </source>
</evidence>
<evidence type="ECO:0000256" key="2">
    <source>
        <dbReference type="ARBA" id="ARBA00022490"/>
    </source>
</evidence>
<evidence type="ECO:0000256" key="3">
    <source>
        <dbReference type="ARBA" id="ARBA00072219"/>
    </source>
</evidence>
<dbReference type="PANTHER" id="PTHR34700">
    <property type="entry name" value="POTASSIUM BINDING PROTEIN KBP"/>
    <property type="match status" value="1"/>
</dbReference>
<dbReference type="PROSITE" id="PS51782">
    <property type="entry name" value="LYSM"/>
    <property type="match status" value="1"/>
</dbReference>
<organism evidence="6 7">
    <name type="scientific">Enterobacter ludwigii</name>
    <dbReference type="NCBI Taxonomy" id="299767"/>
    <lineage>
        <taxon>Bacteria</taxon>
        <taxon>Pseudomonadati</taxon>
        <taxon>Pseudomonadota</taxon>
        <taxon>Gammaproteobacteria</taxon>
        <taxon>Enterobacterales</taxon>
        <taxon>Enterobacteriaceae</taxon>
        <taxon>Enterobacter</taxon>
        <taxon>Enterobacter cloacae complex</taxon>
    </lineage>
</organism>
<dbReference type="EMBL" id="CP002886">
    <property type="protein sequence ID" value="AEW72520.1"/>
    <property type="molecule type" value="Genomic_DNA"/>
</dbReference>
<dbReference type="Pfam" id="PF04972">
    <property type="entry name" value="BON"/>
    <property type="match status" value="1"/>
</dbReference>
<comment type="subcellular location">
    <subcellularLocation>
        <location evidence="1">Cytoplasm</location>
    </subcellularLocation>
</comment>
<dbReference type="PANTHER" id="PTHR34700:SF8">
    <property type="entry name" value="POTASSIUM BINDING PROTEIN KBP"/>
    <property type="match status" value="1"/>
</dbReference>
<dbReference type="KEGG" id="eec:EcWSU1_01080"/>
<dbReference type="GO" id="GO:0005737">
    <property type="term" value="C:cytoplasm"/>
    <property type="evidence" value="ECO:0007669"/>
    <property type="project" value="UniProtKB-SubCell"/>
</dbReference>
<dbReference type="eggNOG" id="COG1652">
    <property type="taxonomic scope" value="Bacteria"/>
</dbReference>
<dbReference type="InterPro" id="IPR018392">
    <property type="entry name" value="LysM"/>
</dbReference>
<dbReference type="NCBIfam" id="NF008399">
    <property type="entry name" value="PRK11198.1"/>
    <property type="match status" value="1"/>
</dbReference>
<dbReference type="PROSITE" id="PS50914">
    <property type="entry name" value="BON"/>
    <property type="match status" value="1"/>
</dbReference>
<evidence type="ECO:0000313" key="7">
    <source>
        <dbReference type="Proteomes" id="UP000007838"/>
    </source>
</evidence>
<dbReference type="AlphaFoldDB" id="G8LCX2"/>
<gene>
    <name evidence="6" type="primary">ygaU</name>
    <name evidence="6" type="ORF">EcWSU1_01080</name>
</gene>
<evidence type="ECO:0000313" key="6">
    <source>
        <dbReference type="EMBL" id="AEW72520.1"/>
    </source>
</evidence>
<accession>G8LCX2</accession>
<feature type="domain" description="LysM" evidence="5">
    <location>
        <begin position="133"/>
        <end position="182"/>
    </location>
</feature>
<dbReference type="SUPFAM" id="SSF54106">
    <property type="entry name" value="LysM domain"/>
    <property type="match status" value="1"/>
</dbReference>
<evidence type="ECO:0000256" key="1">
    <source>
        <dbReference type="ARBA" id="ARBA00004496"/>
    </source>
</evidence>
<name>G8LCX2_9ENTR</name>
<dbReference type="InterPro" id="IPR052196">
    <property type="entry name" value="Bact_Kbp"/>
</dbReference>
<reference evidence="6 7" key="1">
    <citation type="journal article" date="2011" name="Stand. Genomic Sci.">
        <title>Complete genome of the onion pathogen Enterobacter cloacae EcWSU1.</title>
        <authorList>
            <person name="Humann J.L."/>
            <person name="Wildung M."/>
            <person name="Cheng C.H."/>
            <person name="Lee T."/>
            <person name="Stewart J.E."/>
            <person name="Drew J.C."/>
            <person name="Triplett E.W."/>
            <person name="Main D."/>
            <person name="Schroeder B.K."/>
        </authorList>
    </citation>
    <scope>NUCLEOTIDE SEQUENCE [LARGE SCALE GENOMIC DNA]</scope>
    <source>
        <strain evidence="6 7">EcWSU1</strain>
    </source>
</reference>
<evidence type="ECO:0000259" key="5">
    <source>
        <dbReference type="PROSITE" id="PS51782"/>
    </source>
</evidence>
<dbReference type="Pfam" id="PF01476">
    <property type="entry name" value="LysM"/>
    <property type="match status" value="1"/>
</dbReference>
<dbReference type="Proteomes" id="UP000007838">
    <property type="component" value="Chromosome"/>
</dbReference>
<proteinExistence type="predicted"/>
<dbReference type="SMART" id="SM00257">
    <property type="entry name" value="LysM"/>
    <property type="match status" value="1"/>
</dbReference>
<dbReference type="InterPro" id="IPR036779">
    <property type="entry name" value="LysM_dom_sf"/>
</dbReference>